<feature type="signal peptide" evidence="1">
    <location>
        <begin position="1"/>
        <end position="22"/>
    </location>
</feature>
<dbReference type="PROSITE" id="PS51257">
    <property type="entry name" value="PROKAR_LIPOPROTEIN"/>
    <property type="match status" value="1"/>
</dbReference>
<accession>A0A517VH55</accession>
<dbReference type="RefSeq" id="WP_145229940.1">
    <property type="nucleotide sequence ID" value="NZ_CP036343.1"/>
</dbReference>
<sequence length="249" mass="27532" precursor="true">MRFFLVGTLLLPLITLSCTSFHTTTLGRLDTDSLFVECFGGKAKGIPVKMKVPSHVTVTVYEQQVLIHGVEGIKLQSFNPPQYEVKTDLAYTDKVFLVDFVRPAGGSLDLLSSDDNKSGIEFDDEQYFKSVQAKVREQTMEQVSGALDKIADIPGSFVKKPKVAGEETAAQILDPETGLKNVRFEKSVIAYQRFDLARPHWEDEMNCFVAKYLKKCGTCPGSETAGQGLMFPGQAAVGFRPELLPLLEQ</sequence>
<dbReference type="EMBL" id="CP036343">
    <property type="protein sequence ID" value="QDT92342.1"/>
    <property type="molecule type" value="Genomic_DNA"/>
</dbReference>
<dbReference type="AlphaFoldDB" id="A0A517VH55"/>
<keyword evidence="1" id="KW-0732">Signal</keyword>
<dbReference type="OrthoDB" id="287497at2"/>
<name>A0A517VH55_9PLAN</name>
<gene>
    <name evidence="2" type="ORF">Pan161_40090</name>
</gene>
<organism evidence="2 3">
    <name type="scientific">Gimesia algae</name>
    <dbReference type="NCBI Taxonomy" id="2527971"/>
    <lineage>
        <taxon>Bacteria</taxon>
        <taxon>Pseudomonadati</taxon>
        <taxon>Planctomycetota</taxon>
        <taxon>Planctomycetia</taxon>
        <taxon>Planctomycetales</taxon>
        <taxon>Planctomycetaceae</taxon>
        <taxon>Gimesia</taxon>
    </lineage>
</organism>
<dbReference type="Proteomes" id="UP000316855">
    <property type="component" value="Chromosome"/>
</dbReference>
<protein>
    <recommendedName>
        <fullName evidence="4">DUF4369 domain-containing protein</fullName>
    </recommendedName>
</protein>
<evidence type="ECO:0000256" key="1">
    <source>
        <dbReference type="SAM" id="SignalP"/>
    </source>
</evidence>
<evidence type="ECO:0008006" key="4">
    <source>
        <dbReference type="Google" id="ProtNLM"/>
    </source>
</evidence>
<evidence type="ECO:0000313" key="3">
    <source>
        <dbReference type="Proteomes" id="UP000316855"/>
    </source>
</evidence>
<feature type="chain" id="PRO_5022219303" description="DUF4369 domain-containing protein" evidence="1">
    <location>
        <begin position="23"/>
        <end position="249"/>
    </location>
</feature>
<proteinExistence type="predicted"/>
<dbReference type="KEGG" id="gax:Pan161_40090"/>
<keyword evidence="3" id="KW-1185">Reference proteome</keyword>
<evidence type="ECO:0000313" key="2">
    <source>
        <dbReference type="EMBL" id="QDT92342.1"/>
    </source>
</evidence>
<reference evidence="2 3" key="1">
    <citation type="submission" date="2019-02" db="EMBL/GenBank/DDBJ databases">
        <title>Deep-cultivation of Planctomycetes and their phenomic and genomic characterization uncovers novel biology.</title>
        <authorList>
            <person name="Wiegand S."/>
            <person name="Jogler M."/>
            <person name="Boedeker C."/>
            <person name="Pinto D."/>
            <person name="Vollmers J."/>
            <person name="Rivas-Marin E."/>
            <person name="Kohn T."/>
            <person name="Peeters S.H."/>
            <person name="Heuer A."/>
            <person name="Rast P."/>
            <person name="Oberbeckmann S."/>
            <person name="Bunk B."/>
            <person name="Jeske O."/>
            <person name="Meyerdierks A."/>
            <person name="Storesund J.E."/>
            <person name="Kallscheuer N."/>
            <person name="Luecker S."/>
            <person name="Lage O.M."/>
            <person name="Pohl T."/>
            <person name="Merkel B.J."/>
            <person name="Hornburger P."/>
            <person name="Mueller R.-W."/>
            <person name="Bruemmer F."/>
            <person name="Labrenz M."/>
            <person name="Spormann A.M."/>
            <person name="Op den Camp H."/>
            <person name="Overmann J."/>
            <person name="Amann R."/>
            <person name="Jetten M.S.M."/>
            <person name="Mascher T."/>
            <person name="Medema M.H."/>
            <person name="Devos D.P."/>
            <person name="Kaster A.-K."/>
            <person name="Ovreas L."/>
            <person name="Rohde M."/>
            <person name="Galperin M.Y."/>
            <person name="Jogler C."/>
        </authorList>
    </citation>
    <scope>NUCLEOTIDE SEQUENCE [LARGE SCALE GENOMIC DNA]</scope>
    <source>
        <strain evidence="2 3">Pan161</strain>
    </source>
</reference>